<dbReference type="Pfam" id="PF00609">
    <property type="entry name" value="DAGK_acc"/>
    <property type="match status" value="1"/>
</dbReference>
<dbReference type="InterPro" id="IPR016064">
    <property type="entry name" value="NAD/diacylglycerol_kinase_sf"/>
</dbReference>
<organism evidence="11">
    <name type="scientific">Caenorhabditis brenneri</name>
    <name type="common">Nematode worm</name>
    <dbReference type="NCBI Taxonomy" id="135651"/>
    <lineage>
        <taxon>Eukaryota</taxon>
        <taxon>Metazoa</taxon>
        <taxon>Ecdysozoa</taxon>
        <taxon>Nematoda</taxon>
        <taxon>Chromadorea</taxon>
        <taxon>Rhabditida</taxon>
        <taxon>Rhabditina</taxon>
        <taxon>Rhabditomorpha</taxon>
        <taxon>Rhabditoidea</taxon>
        <taxon>Rhabditidae</taxon>
        <taxon>Peloderinae</taxon>
        <taxon>Caenorhabditis</taxon>
    </lineage>
</organism>
<evidence type="ECO:0000313" key="11">
    <source>
        <dbReference type="Proteomes" id="UP000008068"/>
    </source>
</evidence>
<feature type="region of interest" description="Disordered" evidence="8">
    <location>
        <begin position="579"/>
        <end position="610"/>
    </location>
</feature>
<dbReference type="FunCoup" id="G0MZN5">
    <property type="interactions" value="932"/>
</dbReference>
<dbReference type="OrthoDB" id="242257at2759"/>
<dbReference type="SUPFAM" id="SSF111331">
    <property type="entry name" value="NAD kinase/diacylglycerol kinase-like"/>
    <property type="match status" value="1"/>
</dbReference>
<accession>G0MZN5</accession>
<keyword evidence="5 7" id="KW-0418">Kinase</keyword>
<feature type="region of interest" description="Disordered" evidence="8">
    <location>
        <begin position="37"/>
        <end position="69"/>
    </location>
</feature>
<evidence type="ECO:0000256" key="3">
    <source>
        <dbReference type="ARBA" id="ARBA00022679"/>
    </source>
</evidence>
<dbReference type="EC" id="2.7.1.107" evidence="7"/>
<feature type="compositionally biased region" description="Polar residues" evidence="8">
    <location>
        <begin position="263"/>
        <end position="307"/>
    </location>
</feature>
<keyword evidence="6 7" id="KW-0067">ATP-binding</keyword>
<dbReference type="GO" id="GO:0005524">
    <property type="term" value="F:ATP binding"/>
    <property type="evidence" value="ECO:0007669"/>
    <property type="project" value="UniProtKB-KW"/>
</dbReference>
<name>G0MZN5_CAEBE</name>
<dbReference type="InterPro" id="IPR037607">
    <property type="entry name" value="DGK"/>
</dbReference>
<dbReference type="InterPro" id="IPR001206">
    <property type="entry name" value="Diacylglycerol_kinase_cat_dom"/>
</dbReference>
<dbReference type="FunFam" id="3.40.50.10330:FF:000037">
    <property type="entry name" value="Diacylglycerol kinase"/>
    <property type="match status" value="1"/>
</dbReference>
<proteinExistence type="inferred from homology"/>
<sequence length="1135" mass="126277">MIFPIGIPMLRKKRESAQEAVSLREAAERRSQFARVPARSVSAPPRKKWFRSKQQLSGATDGMDGSSRASSQEIVCDEFTKKLVAAITTWHDIHSSLLQLSIERSSNDSNEDDNVSVSSESSWSSASGSDSDEDGSGRKESSSNHLSASAARFSISNPDLTNCQIKQMFPEMADHWRVFSMINFQSFQTEIESAVMRLARRLGNGGRNTWRDDSPSSSNISNQSSNTTTTIHRHTISSHHRGTTPDIVVSSISSDEEDHSVDRYTSSELGNSLQTSEASSPGSSACTSPNLPRNGNEMTFDSPGSEQLTPPSPLRLQPPSLLSPYPDSASPPRSNSVDLSTLRRDIELLSVSSGDSDIASDTDFEPPTPAESVRTKALAKSPVVRRTAADQETNNPVNKHRSSRYWIEDEGDYHILPSEHVWLPSSTGSSASADSECYVGEKDCRRSGEKRRCAACHVVAHTNCFSLLAKLNLNCKTTFRDYATKKTPSKESTDGLTAHHWVHKWRHEGRCNTCGKSFQQKMFFQGKEKKETIAVACSWCKESYHLKNCFARDKLEERCNRGALKEMIVPPTWILRLANRKRSSRTPSHPRKHKKSHRQFVVKPTDSLSNGPSQPLLVFVNPKSGGNKGSKALHTLCWLLNPRQVFDITSLKGPKFGLEMFRKVVTQLRILVCGGDGTVGWVLSTLDNLNWPAYPPMAIMPLGTGNDLARCMGWGGVFSDEPISQLMHAILHETIVTHLDRWRIDVEPNTSCNLEEEDDGMQSALPLTVMNNYFSIGADAHVALQFHHSRSANPQMLNSRLKNRIAYGGLGTIDLFKRSWKDLSEYITLECDGVDVTSRIKELKLHCILFHNITYYAGGTIPWGESSDSKPSCCDGKVEVLGFTTATLAALQMGGKGERIAQCSRVKVTTNKAIPMQVDGEPCLLAPSVITLGFHSKVPMLKREKKTPCTPNLMRRGTRYGQKDSQVQSTSLIIQLPVIVVGRADYDTYKDCFERLKDTAYEIGIVNVESEAELDSARVLIQRLLVEHNSLPYEPDKNWRFLDYVSNAEEGTFRVSRQQEHVQSVSDVCNTDECLLILDHAFPSITDREAVELFQPQQPVSSSTTSSSTPRYHTSRRISETLRIVLSSDAQETHL</sequence>
<gene>
    <name evidence="10" type="ORF">CAEBREN_15916</name>
</gene>
<dbReference type="Gene3D" id="3.40.50.10330">
    <property type="entry name" value="Probable inorganic polyphosphate/atp-NAD kinase, domain 1"/>
    <property type="match status" value="1"/>
</dbReference>
<keyword evidence="4 7" id="KW-0547">Nucleotide-binding</keyword>
<evidence type="ECO:0000313" key="10">
    <source>
        <dbReference type="EMBL" id="EGT48134.1"/>
    </source>
</evidence>
<dbReference type="SMART" id="SM00046">
    <property type="entry name" value="DAGKc"/>
    <property type="match status" value="1"/>
</dbReference>
<feature type="region of interest" description="Disordered" evidence="8">
    <location>
        <begin position="104"/>
        <end position="150"/>
    </location>
</feature>
<dbReference type="HOGENOM" id="CLU_003770_4_1_1"/>
<evidence type="ECO:0000256" key="4">
    <source>
        <dbReference type="ARBA" id="ARBA00022741"/>
    </source>
</evidence>
<dbReference type="PROSITE" id="PS50146">
    <property type="entry name" value="DAGK"/>
    <property type="match status" value="1"/>
</dbReference>
<evidence type="ECO:0000256" key="2">
    <source>
        <dbReference type="ARBA" id="ARBA00009280"/>
    </source>
</evidence>
<keyword evidence="11" id="KW-1185">Reference proteome</keyword>
<feature type="compositionally biased region" description="Basic residues" evidence="8">
    <location>
        <begin position="579"/>
        <end position="600"/>
    </location>
</feature>
<comment type="similarity">
    <text evidence="2 7">Belongs to the eukaryotic diacylglycerol kinase family.</text>
</comment>
<dbReference type="InParanoid" id="G0MZN5"/>
<dbReference type="CDD" id="cd20855">
    <property type="entry name" value="C1_DGK_typeIV_rpt2"/>
    <property type="match status" value="1"/>
</dbReference>
<dbReference type="Pfam" id="PF23578">
    <property type="entry name" value="DGKI"/>
    <property type="match status" value="1"/>
</dbReference>
<evidence type="ECO:0000259" key="9">
    <source>
        <dbReference type="PROSITE" id="PS50146"/>
    </source>
</evidence>
<evidence type="ECO:0000256" key="7">
    <source>
        <dbReference type="RuleBase" id="RU361128"/>
    </source>
</evidence>
<dbReference type="FunFam" id="2.60.200.40:FF:000022">
    <property type="entry name" value="Diacylglycerol kinase"/>
    <property type="match status" value="1"/>
</dbReference>
<dbReference type="GO" id="GO:0007200">
    <property type="term" value="P:phospholipase C-activating G protein-coupled receptor signaling pathway"/>
    <property type="evidence" value="ECO:0007669"/>
    <property type="project" value="InterPro"/>
</dbReference>
<dbReference type="STRING" id="135651.G0MZN5"/>
<reference evidence="11" key="1">
    <citation type="submission" date="2011-07" db="EMBL/GenBank/DDBJ databases">
        <authorList>
            <consortium name="Caenorhabditis brenneri Sequencing and Analysis Consortium"/>
            <person name="Wilson R.K."/>
        </authorList>
    </citation>
    <scope>NUCLEOTIDE SEQUENCE [LARGE SCALE GENOMIC DNA]</scope>
    <source>
        <strain evidence="11">PB2801</strain>
    </source>
</reference>
<feature type="compositionally biased region" description="Low complexity" evidence="8">
    <location>
        <begin position="115"/>
        <end position="129"/>
    </location>
</feature>
<dbReference type="SMART" id="SM00045">
    <property type="entry name" value="DAGKa"/>
    <property type="match status" value="1"/>
</dbReference>
<dbReference type="InterPro" id="IPR017438">
    <property type="entry name" value="ATP-NAD_kinase_N"/>
</dbReference>
<feature type="domain" description="DAGKc" evidence="9">
    <location>
        <begin position="611"/>
        <end position="748"/>
    </location>
</feature>
<dbReference type="GO" id="GO:0005886">
    <property type="term" value="C:plasma membrane"/>
    <property type="evidence" value="ECO:0007669"/>
    <property type="project" value="TreeGrafter"/>
</dbReference>
<evidence type="ECO:0000256" key="8">
    <source>
        <dbReference type="SAM" id="MobiDB-lite"/>
    </source>
</evidence>
<dbReference type="AlphaFoldDB" id="G0MZN5"/>
<dbReference type="GO" id="GO:0004143">
    <property type="term" value="F:ATP-dependent diacylglycerol kinase activity"/>
    <property type="evidence" value="ECO:0007669"/>
    <property type="project" value="UniProtKB-EC"/>
</dbReference>
<protein>
    <recommendedName>
        <fullName evidence="7">Diacylglycerol kinase</fullName>
        <shortName evidence="7">DAG kinase</shortName>
        <ecNumber evidence="7">2.7.1.107</ecNumber>
    </recommendedName>
</protein>
<dbReference type="Gene3D" id="2.60.200.40">
    <property type="match status" value="1"/>
</dbReference>
<dbReference type="PANTHER" id="PTHR11255">
    <property type="entry name" value="DIACYLGLYCEROL KINASE"/>
    <property type="match status" value="1"/>
</dbReference>
<dbReference type="Proteomes" id="UP000008068">
    <property type="component" value="Unassembled WGS sequence"/>
</dbReference>
<feature type="region of interest" description="Disordered" evidence="8">
    <location>
        <begin position="1095"/>
        <end position="1114"/>
    </location>
</feature>
<feature type="region of interest" description="Disordered" evidence="8">
    <location>
        <begin position="206"/>
        <end position="341"/>
    </location>
</feature>
<keyword evidence="3 7" id="KW-0808">Transferase</keyword>
<dbReference type="eggNOG" id="KOG0782">
    <property type="taxonomic scope" value="Eukaryota"/>
</dbReference>
<evidence type="ECO:0000256" key="1">
    <source>
        <dbReference type="ARBA" id="ARBA00001383"/>
    </source>
</evidence>
<feature type="compositionally biased region" description="Basic residues" evidence="8">
    <location>
        <begin position="231"/>
        <end position="242"/>
    </location>
</feature>
<feature type="compositionally biased region" description="Low complexity" evidence="8">
    <location>
        <begin position="215"/>
        <end position="230"/>
    </location>
</feature>
<feature type="region of interest" description="Disordered" evidence="8">
    <location>
        <begin position="353"/>
        <end position="373"/>
    </location>
</feature>
<dbReference type="InterPro" id="IPR000756">
    <property type="entry name" value="Diacylglycerol_kin_accessory"/>
</dbReference>
<dbReference type="EMBL" id="GL379822">
    <property type="protein sequence ID" value="EGT48134.1"/>
    <property type="molecule type" value="Genomic_DNA"/>
</dbReference>
<evidence type="ECO:0000256" key="6">
    <source>
        <dbReference type="ARBA" id="ARBA00022840"/>
    </source>
</evidence>
<evidence type="ECO:0000256" key="5">
    <source>
        <dbReference type="ARBA" id="ARBA00022777"/>
    </source>
</evidence>
<comment type="catalytic activity">
    <reaction evidence="1 7">
        <text>a 1,2-diacyl-sn-glycerol + ATP = a 1,2-diacyl-sn-glycero-3-phosphate + ADP + H(+)</text>
        <dbReference type="Rhea" id="RHEA:10272"/>
        <dbReference type="ChEBI" id="CHEBI:15378"/>
        <dbReference type="ChEBI" id="CHEBI:17815"/>
        <dbReference type="ChEBI" id="CHEBI:30616"/>
        <dbReference type="ChEBI" id="CHEBI:58608"/>
        <dbReference type="ChEBI" id="CHEBI:456216"/>
        <dbReference type="EC" id="2.7.1.107"/>
    </reaction>
</comment>
<dbReference type="Pfam" id="PF00781">
    <property type="entry name" value="DAGK_cat"/>
    <property type="match status" value="1"/>
</dbReference>
<dbReference type="PANTHER" id="PTHR11255:SF80">
    <property type="entry name" value="EYE-SPECIFIC DIACYLGLYCEROL KINASE"/>
    <property type="match status" value="1"/>
</dbReference>
<feature type="compositionally biased region" description="Low complexity" evidence="8">
    <location>
        <begin position="314"/>
        <end position="332"/>
    </location>
</feature>
<dbReference type="CDD" id="cd20802">
    <property type="entry name" value="C1_DGK_typeIV_rpt1"/>
    <property type="match status" value="1"/>
</dbReference>
<dbReference type="InterPro" id="IPR056383">
    <property type="entry name" value="DGKI-like_dom"/>
</dbReference>